<reference evidence="9" key="1">
    <citation type="submission" date="2023-07" db="EMBL/GenBank/DDBJ databases">
        <title>30 novel species of actinomycetes from the DSMZ collection.</title>
        <authorList>
            <person name="Nouioui I."/>
        </authorList>
    </citation>
    <scope>NUCLEOTIDE SEQUENCE [LARGE SCALE GENOMIC DNA]</scope>
    <source>
        <strain evidence="9">DSM 44917</strain>
    </source>
</reference>
<evidence type="ECO:0000313" key="8">
    <source>
        <dbReference type="EMBL" id="MDT0309747.1"/>
    </source>
</evidence>
<comment type="catalytic activity">
    <reaction evidence="1">
        <text>Hydrolyzes the link between N-acetylmuramoyl residues and L-amino acid residues in certain cell-wall glycopeptides.</text>
        <dbReference type="EC" id="3.5.1.28"/>
    </reaction>
</comment>
<dbReference type="SUPFAM" id="SSF53955">
    <property type="entry name" value="Lysozyme-like"/>
    <property type="match status" value="1"/>
</dbReference>
<dbReference type="Proteomes" id="UP001183388">
    <property type="component" value="Unassembled WGS sequence"/>
</dbReference>
<keyword evidence="9" id="KW-1185">Reference proteome</keyword>
<dbReference type="RefSeq" id="WP_311632708.1">
    <property type="nucleotide sequence ID" value="NZ_JAVREN010000045.1"/>
</dbReference>
<dbReference type="PANTHER" id="PTHR30417">
    <property type="entry name" value="N-ACETYLMURAMOYL-L-ALANINE AMIDASE AMID"/>
    <property type="match status" value="1"/>
</dbReference>
<accession>A0ABU2LE20</accession>
<evidence type="ECO:0000256" key="5">
    <source>
        <dbReference type="SAM" id="MobiDB-lite"/>
    </source>
</evidence>
<dbReference type="InterPro" id="IPR051206">
    <property type="entry name" value="NAMLAA_amidase_2"/>
</dbReference>
<sequence>MPPARPAHRARALAVTAALAAALPLLPVPPASAASAASAGEETPGLRGAFASAAREYGVPESVLLGVSYLQSRWDGHDGAASVSGGYGPMHLTDAATALAGAGHHAEGAEDPRGDDARPAVRPAAHAPESPRVPEAPGPQTLPRAAELTGLPAEELRTSPAANVRGGAALLAEAQRGLGRPLSPDPADWYAAVAAYPGAGTRQAAESFADEVYATLNAGASRVTDTGERLALPPAGARPDAADRAAVAALGLPAPSRDPRAECPRALSCAWLPAPYEELGEGEYGNHDQAERPRAPAIDTIVIHDTEATWETTLGLVQDPAYVSWHYSLRSSDGHVAQHLATEDVGWHAGNWYVNATSVGLEHEGFLTAPDAWYTEAMYRASARLVRYLAARFDIPLDRHHILGHDNVQGPLPASVPGMHTDPGPYWDWSHYFDLLGAPFVPTAGPGAGVVTIAPDYATHRPEFTGCGEPGAPCPPHGSGAVRLHAAPAPDAPLIRDPGTHPGDGASGPGVNDVGARASAGQQFAVAGRRGEWTAIWYLGQRAWFHNPPEAPTALNARARVITARPGLDALPVYGRAYPEAAAYPPGVPAQAVTPLPYTIPAGQEYVAGALTDSSYFRAVTFDPSEHQLVRGEPYYQIQLGHRVAYVRAADVLARRG</sequence>
<gene>
    <name evidence="8" type="ORF">RM780_22720</name>
</gene>
<feature type="signal peptide" evidence="6">
    <location>
        <begin position="1"/>
        <end position="33"/>
    </location>
</feature>
<dbReference type="SMART" id="SM00644">
    <property type="entry name" value="Ami_2"/>
    <property type="match status" value="1"/>
</dbReference>
<keyword evidence="4" id="KW-0961">Cell wall biogenesis/degradation</keyword>
<evidence type="ECO:0000256" key="2">
    <source>
        <dbReference type="ARBA" id="ARBA00011901"/>
    </source>
</evidence>
<dbReference type="SUPFAM" id="SSF55846">
    <property type="entry name" value="N-acetylmuramoyl-L-alanine amidase-like"/>
    <property type="match status" value="1"/>
</dbReference>
<dbReference type="InterPro" id="IPR023346">
    <property type="entry name" value="Lysozyme-like_dom_sf"/>
</dbReference>
<feature type="domain" description="N-acetylmuramoyl-L-alanine amidase" evidence="7">
    <location>
        <begin position="287"/>
        <end position="424"/>
    </location>
</feature>
<feature type="compositionally biased region" description="Basic and acidic residues" evidence="5">
    <location>
        <begin position="104"/>
        <end position="119"/>
    </location>
</feature>
<dbReference type="PANTHER" id="PTHR30417:SF1">
    <property type="entry name" value="N-ACETYLMURAMOYL-L-ALANINE AMIDASE AMID"/>
    <property type="match status" value="1"/>
</dbReference>
<feature type="region of interest" description="Disordered" evidence="5">
    <location>
        <begin position="490"/>
        <end position="515"/>
    </location>
</feature>
<evidence type="ECO:0000256" key="1">
    <source>
        <dbReference type="ARBA" id="ARBA00001561"/>
    </source>
</evidence>
<keyword evidence="3" id="KW-0378">Hydrolase</keyword>
<comment type="caution">
    <text evidence="8">The sequence shown here is derived from an EMBL/GenBank/DDBJ whole genome shotgun (WGS) entry which is preliminary data.</text>
</comment>
<feature type="chain" id="PRO_5046707325" description="N-acetylmuramoyl-L-alanine amidase" evidence="6">
    <location>
        <begin position="34"/>
        <end position="657"/>
    </location>
</feature>
<organism evidence="8 9">
    <name type="scientific">Streptomyces boetiae</name>
    <dbReference type="NCBI Taxonomy" id="3075541"/>
    <lineage>
        <taxon>Bacteria</taxon>
        <taxon>Bacillati</taxon>
        <taxon>Actinomycetota</taxon>
        <taxon>Actinomycetes</taxon>
        <taxon>Kitasatosporales</taxon>
        <taxon>Streptomycetaceae</taxon>
        <taxon>Streptomyces</taxon>
    </lineage>
</organism>
<proteinExistence type="predicted"/>
<protein>
    <recommendedName>
        <fullName evidence="2">N-acetylmuramoyl-L-alanine amidase</fullName>
        <ecNumber evidence="2">3.5.1.28</ecNumber>
    </recommendedName>
</protein>
<evidence type="ECO:0000256" key="3">
    <source>
        <dbReference type="ARBA" id="ARBA00022801"/>
    </source>
</evidence>
<name>A0ABU2LE20_9ACTN</name>
<dbReference type="Gene3D" id="1.10.530.10">
    <property type="match status" value="1"/>
</dbReference>
<dbReference type="EMBL" id="JAVREN010000045">
    <property type="protein sequence ID" value="MDT0309747.1"/>
    <property type="molecule type" value="Genomic_DNA"/>
</dbReference>
<dbReference type="EC" id="3.5.1.28" evidence="2"/>
<evidence type="ECO:0000259" key="7">
    <source>
        <dbReference type="SMART" id="SM00644"/>
    </source>
</evidence>
<keyword evidence="6" id="KW-0732">Signal</keyword>
<dbReference type="CDD" id="cd06583">
    <property type="entry name" value="PGRP"/>
    <property type="match status" value="1"/>
</dbReference>
<evidence type="ECO:0000256" key="4">
    <source>
        <dbReference type="ARBA" id="ARBA00023316"/>
    </source>
</evidence>
<evidence type="ECO:0000256" key="6">
    <source>
        <dbReference type="SAM" id="SignalP"/>
    </source>
</evidence>
<dbReference type="Pfam" id="PF01510">
    <property type="entry name" value="Amidase_2"/>
    <property type="match status" value="1"/>
</dbReference>
<dbReference type="InterPro" id="IPR036505">
    <property type="entry name" value="Amidase/PGRP_sf"/>
</dbReference>
<feature type="region of interest" description="Disordered" evidence="5">
    <location>
        <begin position="100"/>
        <end position="143"/>
    </location>
</feature>
<dbReference type="Gene3D" id="3.40.80.10">
    <property type="entry name" value="Peptidoglycan recognition protein-like"/>
    <property type="match status" value="1"/>
</dbReference>
<dbReference type="InterPro" id="IPR002502">
    <property type="entry name" value="Amidase_domain"/>
</dbReference>
<evidence type="ECO:0000313" key="9">
    <source>
        <dbReference type="Proteomes" id="UP001183388"/>
    </source>
</evidence>